<dbReference type="AlphaFoldDB" id="A0A6M3JIK5"/>
<organism evidence="1">
    <name type="scientific">viral metagenome</name>
    <dbReference type="NCBI Taxonomy" id="1070528"/>
    <lineage>
        <taxon>unclassified sequences</taxon>
        <taxon>metagenomes</taxon>
        <taxon>organismal metagenomes</taxon>
    </lineage>
</organism>
<dbReference type="EMBL" id="MT141661">
    <property type="protein sequence ID" value="QJA68922.1"/>
    <property type="molecule type" value="Genomic_DNA"/>
</dbReference>
<sequence length="310" mass="35753">MHIAHWLKKEDSGLARATLELATYEQKAGHTVCCKQPSDDGTGQIITGIDRDIDVHSIHSQFPVSYYYDDKPKFMWMHGEPISSVGNGVSMKAICDLAPIMNAFICMKKDEHIVWNSIKKTYYVQKGVDLEVFKPLPGITEKLSGEPSVLYIENWRGQRNPLYLCVAMREVWKKHPKARLHLYNIRDKRMQETFAALRDIGKWWPFLRSMAGPVQDVNLLYNRVDMVVSCLYPLYARGIEAFGAGKAFIGPGYRENNYPYTCELDPTSMANAIMKCWDEMGKMDFRKYAEKYHDVKETVRQSVEIYQKAL</sequence>
<evidence type="ECO:0000313" key="1">
    <source>
        <dbReference type="EMBL" id="QJA68922.1"/>
    </source>
</evidence>
<protein>
    <recommendedName>
        <fullName evidence="2">Glycosyltransferase</fullName>
    </recommendedName>
</protein>
<proteinExistence type="predicted"/>
<gene>
    <name evidence="1" type="ORF">MM415A05386_0007</name>
</gene>
<name>A0A6M3JIK5_9ZZZZ</name>
<dbReference type="Gene3D" id="3.40.50.2000">
    <property type="entry name" value="Glycogen Phosphorylase B"/>
    <property type="match status" value="1"/>
</dbReference>
<dbReference type="SUPFAM" id="SSF53756">
    <property type="entry name" value="UDP-Glycosyltransferase/glycogen phosphorylase"/>
    <property type="match status" value="1"/>
</dbReference>
<reference evidence="1" key="1">
    <citation type="submission" date="2020-03" db="EMBL/GenBank/DDBJ databases">
        <title>The deep terrestrial virosphere.</title>
        <authorList>
            <person name="Holmfeldt K."/>
            <person name="Nilsson E."/>
            <person name="Simone D."/>
            <person name="Lopez-Fernandez M."/>
            <person name="Wu X."/>
            <person name="de Brujin I."/>
            <person name="Lundin D."/>
            <person name="Andersson A."/>
            <person name="Bertilsson S."/>
            <person name="Dopson M."/>
        </authorList>
    </citation>
    <scope>NUCLEOTIDE SEQUENCE</scope>
    <source>
        <strain evidence="1">MM415A05386</strain>
    </source>
</reference>
<evidence type="ECO:0008006" key="2">
    <source>
        <dbReference type="Google" id="ProtNLM"/>
    </source>
</evidence>
<accession>A0A6M3JIK5</accession>